<proteinExistence type="predicted"/>
<comment type="caution">
    <text evidence="1">The sequence shown here is derived from an EMBL/GenBank/DDBJ whole genome shotgun (WGS) entry which is preliminary data.</text>
</comment>
<reference evidence="1 2" key="1">
    <citation type="journal article" date="2022" name="Front. Microbiol.">
        <title>High genomic differentiation and limited gene flow indicate recent cryptic speciation within the genus Laspinema (cyanobacteria).</title>
        <authorList>
            <person name="Stanojkovic A."/>
            <person name="Skoupy S."/>
            <person name="Skaloud P."/>
            <person name="Dvorak P."/>
        </authorList>
    </citation>
    <scope>NUCLEOTIDE SEQUENCE [LARGE SCALE GENOMIC DNA]</scope>
    <source>
        <strain evidence="1 2">D3b</strain>
    </source>
</reference>
<dbReference type="RefSeq" id="WP_261235090.1">
    <property type="nucleotide sequence ID" value="NZ_JAMXFA010000008.1"/>
</dbReference>
<accession>A0ABT2N4N4</accession>
<organism evidence="1 2">
    <name type="scientific">Laspinema olomoucense D3b</name>
    <dbReference type="NCBI Taxonomy" id="2953688"/>
    <lineage>
        <taxon>Bacteria</taxon>
        <taxon>Bacillati</taxon>
        <taxon>Cyanobacteriota</taxon>
        <taxon>Cyanophyceae</taxon>
        <taxon>Oscillatoriophycideae</taxon>
        <taxon>Oscillatoriales</taxon>
        <taxon>Laspinemataceae</taxon>
        <taxon>Laspinema</taxon>
        <taxon>Laspinema olomoucense</taxon>
    </lineage>
</organism>
<dbReference type="EMBL" id="JAMXFA010000008">
    <property type="protein sequence ID" value="MCT7977628.1"/>
    <property type="molecule type" value="Genomic_DNA"/>
</dbReference>
<keyword evidence="2" id="KW-1185">Reference proteome</keyword>
<sequence>MTKLVLKVSAKFRDKILDLEDFDMTEEEWSKLSQPEKDKLLKQWALDEGEELDFSHATVNVKLIETNSNLS</sequence>
<evidence type="ECO:0000313" key="2">
    <source>
        <dbReference type="Proteomes" id="UP001525961"/>
    </source>
</evidence>
<protein>
    <submittedName>
        <fullName evidence="1">Uncharacterized protein</fullName>
    </submittedName>
</protein>
<dbReference type="Proteomes" id="UP001525961">
    <property type="component" value="Unassembled WGS sequence"/>
</dbReference>
<name>A0ABT2N4N4_9CYAN</name>
<evidence type="ECO:0000313" key="1">
    <source>
        <dbReference type="EMBL" id="MCT7977628.1"/>
    </source>
</evidence>
<gene>
    <name evidence="1" type="ORF">NG792_07925</name>
</gene>